<dbReference type="STRING" id="1122169.Lsha_1680"/>
<feature type="binding site" evidence="12">
    <location>
        <position position="159"/>
    </location>
    <ligand>
        <name>CTP</name>
        <dbReference type="ChEBI" id="CHEBI:37563"/>
    </ligand>
</feature>
<dbReference type="HAMAP" id="MF_01262">
    <property type="entry name" value="CCA_bact_type2"/>
    <property type="match status" value="1"/>
</dbReference>
<keyword evidence="15" id="KW-1185">Reference proteome</keyword>
<name>A0A0W0YSW4_9GAMM</name>
<feature type="binding site" evidence="12">
    <location>
        <position position="27"/>
    </location>
    <ligand>
        <name>ATP</name>
        <dbReference type="ChEBI" id="CHEBI:30616"/>
    </ligand>
</feature>
<comment type="caution">
    <text evidence="14">The sequence shown here is derived from an EMBL/GenBank/DDBJ whole genome shotgun (WGS) entry which is preliminary data.</text>
</comment>
<evidence type="ECO:0000256" key="5">
    <source>
        <dbReference type="ARBA" id="ARBA00022723"/>
    </source>
</evidence>
<evidence type="ECO:0000256" key="4">
    <source>
        <dbReference type="ARBA" id="ARBA00022695"/>
    </source>
</evidence>
<keyword evidence="9 12" id="KW-0067">ATP-binding</keyword>
<dbReference type="PATRIC" id="fig|1122169.6.peg.1932"/>
<dbReference type="InterPro" id="IPR006674">
    <property type="entry name" value="HD_domain"/>
</dbReference>
<evidence type="ECO:0000256" key="9">
    <source>
        <dbReference type="ARBA" id="ARBA00022840"/>
    </source>
</evidence>
<comment type="catalytic activity">
    <reaction evidence="12">
        <text>a tRNA with a 3' CCA end + 2 CTP + ATP = a tRNA with a 3' CCACCA end + 3 diphosphate</text>
        <dbReference type="Rhea" id="RHEA:76235"/>
        <dbReference type="Rhea" id="RHEA-COMP:10468"/>
        <dbReference type="Rhea" id="RHEA-COMP:18655"/>
        <dbReference type="ChEBI" id="CHEBI:30616"/>
        <dbReference type="ChEBI" id="CHEBI:33019"/>
        <dbReference type="ChEBI" id="CHEBI:37563"/>
        <dbReference type="ChEBI" id="CHEBI:83071"/>
        <dbReference type="ChEBI" id="CHEBI:195187"/>
    </reaction>
</comment>
<accession>A0A0W0YSW4</accession>
<dbReference type="InterPro" id="IPR003607">
    <property type="entry name" value="HD/PDEase_dom"/>
</dbReference>
<dbReference type="PROSITE" id="PS51831">
    <property type="entry name" value="HD"/>
    <property type="match status" value="1"/>
</dbReference>
<dbReference type="InterPro" id="IPR032828">
    <property type="entry name" value="PolyA_RNA-bd"/>
</dbReference>
<feature type="domain" description="HD" evidence="13">
    <location>
        <begin position="247"/>
        <end position="348"/>
    </location>
</feature>
<feature type="binding site" evidence="12">
    <location>
        <position position="159"/>
    </location>
    <ligand>
        <name>ATP</name>
        <dbReference type="ChEBI" id="CHEBI:30616"/>
    </ligand>
</feature>
<dbReference type="SUPFAM" id="SSF81301">
    <property type="entry name" value="Nucleotidyltransferase"/>
    <property type="match status" value="1"/>
</dbReference>
<dbReference type="Pfam" id="PF01966">
    <property type="entry name" value="HD"/>
    <property type="match status" value="1"/>
</dbReference>
<dbReference type="InterPro" id="IPR043519">
    <property type="entry name" value="NT_sf"/>
</dbReference>
<comment type="cofactor">
    <cofactor evidence="12">
        <name>Ni(2+)</name>
        <dbReference type="ChEBI" id="CHEBI:49786"/>
    </cofactor>
    <text evidence="12">Nickel for phosphatase activity.</text>
</comment>
<dbReference type="SUPFAM" id="SSF81891">
    <property type="entry name" value="Poly A polymerase C-terminal region-like"/>
    <property type="match status" value="1"/>
</dbReference>
<feature type="binding site" evidence="12">
    <location>
        <position position="110"/>
    </location>
    <ligand>
        <name>CTP</name>
        <dbReference type="ChEBI" id="CHEBI:37563"/>
    </ligand>
</feature>
<keyword evidence="5 12" id="KW-0479">Metal-binding</keyword>
<dbReference type="PANTHER" id="PTHR47545">
    <property type="entry name" value="MULTIFUNCTIONAL CCA PROTEIN"/>
    <property type="match status" value="1"/>
</dbReference>
<dbReference type="GO" id="GO:0001680">
    <property type="term" value="P:tRNA 3'-terminal CCA addition"/>
    <property type="evidence" value="ECO:0007669"/>
    <property type="project" value="UniProtKB-UniRule"/>
</dbReference>
<dbReference type="Gene3D" id="1.10.3090.10">
    <property type="entry name" value="cca-adding enzyme, domain 2"/>
    <property type="match status" value="1"/>
</dbReference>
<dbReference type="Gene3D" id="3.30.460.10">
    <property type="entry name" value="Beta Polymerase, domain 2"/>
    <property type="match status" value="1"/>
</dbReference>
<evidence type="ECO:0000256" key="3">
    <source>
        <dbReference type="ARBA" id="ARBA00022694"/>
    </source>
</evidence>
<feature type="binding site" evidence="12">
    <location>
        <position position="110"/>
    </location>
    <ligand>
        <name>ATP</name>
        <dbReference type="ChEBI" id="CHEBI:30616"/>
    </ligand>
</feature>
<dbReference type="HAMAP" id="MF_01261">
    <property type="entry name" value="CCA_bact_type1"/>
    <property type="match status" value="1"/>
</dbReference>
<dbReference type="Proteomes" id="UP000054600">
    <property type="component" value="Unassembled WGS sequence"/>
</dbReference>
<evidence type="ECO:0000256" key="8">
    <source>
        <dbReference type="ARBA" id="ARBA00022801"/>
    </source>
</evidence>
<protein>
    <recommendedName>
        <fullName evidence="12">Multifunctional CCA protein</fullName>
    </recommendedName>
    <domain>
        <recommendedName>
            <fullName evidence="12">CCA-adding enzyme</fullName>
            <ecNumber evidence="12">2.7.7.72</ecNumber>
        </recommendedName>
        <alternativeName>
            <fullName evidence="12">CCA tRNA nucleotidyltransferase</fullName>
        </alternativeName>
        <alternativeName>
            <fullName evidence="12">tRNA CCA-pyrophosphorylase</fullName>
        </alternativeName>
        <alternativeName>
            <fullName evidence="12">tRNA adenylyl-/cytidylyl-transferase</fullName>
        </alternativeName>
        <alternativeName>
            <fullName evidence="12">tRNA nucleotidyltransferase</fullName>
        </alternativeName>
        <alternativeName>
            <fullName evidence="12">tRNA-NT</fullName>
        </alternativeName>
    </domain>
    <domain>
        <recommendedName>
            <fullName evidence="12">2'-nucleotidase</fullName>
            <ecNumber evidence="12">3.1.3.-</ecNumber>
        </recommendedName>
    </domain>
    <domain>
        <recommendedName>
            <fullName evidence="12">2',3'-cyclic phosphodiesterase</fullName>
            <ecNumber evidence="12">3.1.4.-</ecNumber>
        </recommendedName>
    </domain>
    <domain>
        <recommendedName>
            <fullName evidence="12">Phosphatase</fullName>
        </recommendedName>
    </domain>
</protein>
<keyword evidence="6 12" id="KW-0547">Nucleotide-binding</keyword>
<dbReference type="eggNOG" id="COG0617">
    <property type="taxonomic scope" value="Bacteria"/>
</dbReference>
<dbReference type="CDD" id="cd00077">
    <property type="entry name" value="HDc"/>
    <property type="match status" value="1"/>
</dbReference>
<keyword evidence="4 12" id="KW-0548">Nucleotidyltransferase</keyword>
<evidence type="ECO:0000256" key="2">
    <source>
        <dbReference type="ARBA" id="ARBA00022679"/>
    </source>
</evidence>
<evidence type="ECO:0000313" key="15">
    <source>
        <dbReference type="Proteomes" id="UP000054600"/>
    </source>
</evidence>
<comment type="subunit">
    <text evidence="12">Monomer. Can also form homodimers and oligomers.</text>
</comment>
<dbReference type="EC" id="2.7.7.72" evidence="12"/>
<dbReference type="GO" id="GO:0042245">
    <property type="term" value="P:RNA repair"/>
    <property type="evidence" value="ECO:0007669"/>
    <property type="project" value="UniProtKB-KW"/>
</dbReference>
<evidence type="ECO:0000313" key="14">
    <source>
        <dbReference type="EMBL" id="KTD59930.1"/>
    </source>
</evidence>
<dbReference type="NCBIfam" id="NF008137">
    <property type="entry name" value="PRK10885.1"/>
    <property type="match status" value="1"/>
</dbReference>
<dbReference type="CDD" id="cd05398">
    <property type="entry name" value="NT_ClassII-CCAase"/>
    <property type="match status" value="1"/>
</dbReference>
<feature type="binding site" evidence="12">
    <location>
        <position position="42"/>
    </location>
    <ligand>
        <name>Mg(2+)</name>
        <dbReference type="ChEBI" id="CHEBI:18420"/>
    </ligand>
</feature>
<dbReference type="EC" id="3.1.4.-" evidence="12"/>
<feature type="binding site" evidence="12">
    <location>
        <position position="30"/>
    </location>
    <ligand>
        <name>ATP</name>
        <dbReference type="ChEBI" id="CHEBI:30616"/>
    </ligand>
</feature>
<evidence type="ECO:0000256" key="1">
    <source>
        <dbReference type="ARBA" id="ARBA00022596"/>
    </source>
</evidence>
<evidence type="ECO:0000256" key="12">
    <source>
        <dbReference type="HAMAP-Rule" id="MF_01261"/>
    </source>
</evidence>
<comment type="miscellaneous">
    <text evidence="12">A single active site specifically recognizes both ATP and CTP and is responsible for their addition.</text>
</comment>
<dbReference type="Pfam" id="PF01743">
    <property type="entry name" value="PolyA_pol"/>
    <property type="match status" value="1"/>
</dbReference>
<keyword evidence="1 12" id="KW-0533">Nickel</keyword>
<dbReference type="GO" id="GO:0000287">
    <property type="term" value="F:magnesium ion binding"/>
    <property type="evidence" value="ECO:0007669"/>
    <property type="project" value="UniProtKB-UniRule"/>
</dbReference>
<feature type="binding site" evidence="12">
    <location>
        <position position="156"/>
    </location>
    <ligand>
        <name>ATP</name>
        <dbReference type="ChEBI" id="CHEBI:30616"/>
    </ligand>
</feature>
<proteinExistence type="inferred from homology"/>
<sequence>MWGNKPNLLMIQYEGKSYLMKVYLVGGAVRDKLLGISAHEKDWVVVGATPEHLLRQKFRQVGKDFPVFLHPETNEEYALARTERKSGSGYYGFECDFSTSVTLEEDLARRDLTINAIAMDEHDNLIDPYHGQRDIQDKILRHVSPAFAEDPVRVLRVARFAARFYSLGFRLAEETRALMYSMVTRGELAHLVPERVWQEMQRSLTEKNPEQFILTLRACDALRVVLPELNALFGVPNPVKYHHEIDSGVHTLMVLQAAVALSPNPVTRFAALVHDLGKAATPIRDWPKHHGHEERGVAIVEHLCTRLRIPNDYRTLAVMVSRHHLNIHRLFELRASTVVALLDRTDAFRRPHLFYELLLACQADAEGCGRKVDYMQTQLWSTILSECAKVNPQQLIAQGYEGKAIKEALHQRRVACVELILKAWKANEK</sequence>
<organism evidence="14 15">
    <name type="scientific">Legionella shakespearei DSM 23087</name>
    <dbReference type="NCBI Taxonomy" id="1122169"/>
    <lineage>
        <taxon>Bacteria</taxon>
        <taxon>Pseudomonadati</taxon>
        <taxon>Pseudomonadota</taxon>
        <taxon>Gammaproteobacteria</taxon>
        <taxon>Legionellales</taxon>
        <taxon>Legionellaceae</taxon>
        <taxon>Legionella</taxon>
    </lineage>
</organism>
<dbReference type="InterPro" id="IPR002646">
    <property type="entry name" value="PolA_pol_head_dom"/>
</dbReference>
<feature type="binding site" evidence="12">
    <location>
        <position position="40"/>
    </location>
    <ligand>
        <name>Mg(2+)</name>
        <dbReference type="ChEBI" id="CHEBI:18420"/>
    </ligand>
</feature>
<keyword evidence="3 12" id="KW-0819">tRNA processing</keyword>
<dbReference type="GO" id="GO:0000049">
    <property type="term" value="F:tRNA binding"/>
    <property type="evidence" value="ECO:0007669"/>
    <property type="project" value="UniProtKB-UniRule"/>
</dbReference>
<dbReference type="SMART" id="SM00471">
    <property type="entry name" value="HDc"/>
    <property type="match status" value="1"/>
</dbReference>
<comment type="cofactor">
    <cofactor evidence="12">
        <name>Mg(2+)</name>
        <dbReference type="ChEBI" id="CHEBI:18420"/>
    </cofactor>
    <text evidence="12">Magnesium is required for nucleotidyltransferase activity.</text>
</comment>
<evidence type="ECO:0000259" key="13">
    <source>
        <dbReference type="PROSITE" id="PS51831"/>
    </source>
</evidence>
<comment type="domain">
    <text evidence="12">Comprises two domains: an N-terminal domain containing the nucleotidyltransferase activity and a C-terminal HD domain associated with both phosphodiesterase and phosphatase activities.</text>
</comment>
<dbReference type="PANTHER" id="PTHR47545:SF1">
    <property type="entry name" value="MULTIFUNCTIONAL CCA PROTEIN"/>
    <property type="match status" value="1"/>
</dbReference>
<keyword evidence="10 12" id="KW-0460">Magnesium</keyword>
<evidence type="ECO:0000256" key="10">
    <source>
        <dbReference type="ARBA" id="ARBA00022842"/>
    </source>
</evidence>
<evidence type="ECO:0000256" key="11">
    <source>
        <dbReference type="ARBA" id="ARBA00022884"/>
    </source>
</evidence>
<feature type="binding site" evidence="12">
    <location>
        <position position="27"/>
    </location>
    <ligand>
        <name>CTP</name>
        <dbReference type="ChEBI" id="CHEBI:37563"/>
    </ligand>
</feature>
<dbReference type="GO" id="GO:0004810">
    <property type="term" value="F:CCA tRNA nucleotidyltransferase activity"/>
    <property type="evidence" value="ECO:0007669"/>
    <property type="project" value="UniProtKB-UniRule"/>
</dbReference>
<keyword evidence="2 12" id="KW-0808">Transferase</keyword>
<dbReference type="GO" id="GO:0016791">
    <property type="term" value="F:phosphatase activity"/>
    <property type="evidence" value="ECO:0007669"/>
    <property type="project" value="UniProtKB-UniRule"/>
</dbReference>
<keyword evidence="8 12" id="KW-0378">Hydrolase</keyword>
<dbReference type="Pfam" id="PF12627">
    <property type="entry name" value="PolyA_pol_RNAbd"/>
    <property type="match status" value="1"/>
</dbReference>
<comment type="similarity">
    <text evidence="12">Belongs to the tRNA nucleotidyltransferase/poly(A) polymerase family. Bacterial CCA-adding enzyme type 1 subfamily.</text>
</comment>
<dbReference type="EC" id="3.1.3.-" evidence="12"/>
<feature type="binding site" evidence="12">
    <location>
        <position position="156"/>
    </location>
    <ligand>
        <name>CTP</name>
        <dbReference type="ChEBI" id="CHEBI:37563"/>
    </ligand>
</feature>
<dbReference type="GO" id="GO:0004112">
    <property type="term" value="F:cyclic-nucleotide phosphodiesterase activity"/>
    <property type="evidence" value="ECO:0007669"/>
    <property type="project" value="UniProtKB-UniRule"/>
</dbReference>
<reference evidence="14 15" key="1">
    <citation type="submission" date="2015-11" db="EMBL/GenBank/DDBJ databases">
        <title>Genomic analysis of 38 Legionella species identifies large and diverse effector repertoires.</title>
        <authorList>
            <person name="Burstein D."/>
            <person name="Amaro F."/>
            <person name="Zusman T."/>
            <person name="Lifshitz Z."/>
            <person name="Cohen O."/>
            <person name="Gilbert J.A."/>
            <person name="Pupko T."/>
            <person name="Shuman H.A."/>
            <person name="Segal G."/>
        </authorList>
    </citation>
    <scope>NUCLEOTIDE SEQUENCE [LARGE SCALE GENOMIC DNA]</scope>
    <source>
        <strain evidence="14 15">ATCC 49655</strain>
    </source>
</reference>
<dbReference type="GO" id="GO:0005524">
    <property type="term" value="F:ATP binding"/>
    <property type="evidence" value="ECO:0007669"/>
    <property type="project" value="UniProtKB-UniRule"/>
</dbReference>
<comment type="function">
    <text evidence="12">Catalyzes the addition and repair of the essential 3'-terminal CCA sequence in tRNAs without using a nucleic acid template. Adds these three nucleotides in the order of C, C, and A to the tRNA nucleotide-73, using CTP and ATP as substrates and producing inorganic pyrophosphate. tRNA 3'-terminal CCA addition is required both for tRNA processing and repair. Also involved in tRNA surveillance by mediating tandem CCA addition to generate a CCACCA at the 3' terminus of unstable tRNAs. While stable tRNAs receive only 3'-terminal CCA, unstable tRNAs are marked with CCACCA and rapidly degraded.</text>
</comment>
<dbReference type="PIRSF" id="PIRSF000813">
    <property type="entry name" value="CCA_bact"/>
    <property type="match status" value="1"/>
</dbReference>
<evidence type="ECO:0000256" key="6">
    <source>
        <dbReference type="ARBA" id="ARBA00022741"/>
    </source>
</evidence>
<keyword evidence="7 12" id="KW-0692">RNA repair</keyword>
<dbReference type="InterPro" id="IPR050124">
    <property type="entry name" value="tRNA_CCA-adding_enzyme"/>
</dbReference>
<comment type="catalytic activity">
    <reaction evidence="12">
        <text>a tRNA precursor + 2 CTP + ATP = a tRNA with a 3' CCA end + 3 diphosphate</text>
        <dbReference type="Rhea" id="RHEA:14433"/>
        <dbReference type="Rhea" id="RHEA-COMP:10465"/>
        <dbReference type="Rhea" id="RHEA-COMP:10468"/>
        <dbReference type="ChEBI" id="CHEBI:30616"/>
        <dbReference type="ChEBI" id="CHEBI:33019"/>
        <dbReference type="ChEBI" id="CHEBI:37563"/>
        <dbReference type="ChEBI" id="CHEBI:74896"/>
        <dbReference type="ChEBI" id="CHEBI:83071"/>
        <dbReference type="EC" id="2.7.7.72"/>
    </reaction>
</comment>
<dbReference type="GO" id="GO:0160016">
    <property type="term" value="F:CCACCA tRNA nucleotidyltransferase activity"/>
    <property type="evidence" value="ECO:0007669"/>
    <property type="project" value="RHEA"/>
</dbReference>
<evidence type="ECO:0000256" key="7">
    <source>
        <dbReference type="ARBA" id="ARBA00022800"/>
    </source>
</evidence>
<keyword evidence="12" id="KW-0511">Multifunctional enzyme</keyword>
<feature type="binding site" evidence="12">
    <location>
        <position position="30"/>
    </location>
    <ligand>
        <name>CTP</name>
        <dbReference type="ChEBI" id="CHEBI:37563"/>
    </ligand>
</feature>
<dbReference type="EMBL" id="LNYW01000046">
    <property type="protein sequence ID" value="KTD59930.1"/>
    <property type="molecule type" value="Genomic_DNA"/>
</dbReference>
<dbReference type="AlphaFoldDB" id="A0A0W0YSW4"/>
<keyword evidence="11 12" id="KW-0694">RNA-binding</keyword>
<gene>
    <name evidence="12" type="primary">cca</name>
    <name evidence="14" type="ORF">Lsha_1680</name>
</gene>
<dbReference type="InterPro" id="IPR012006">
    <property type="entry name" value="CCA_bact"/>
</dbReference>